<reference evidence="8 9" key="1">
    <citation type="journal article" date="2021" name="Nat. Plants">
        <title>The Taxus genome provides insights into paclitaxel biosynthesis.</title>
        <authorList>
            <person name="Xiong X."/>
            <person name="Gou J."/>
            <person name="Liao Q."/>
            <person name="Li Y."/>
            <person name="Zhou Q."/>
            <person name="Bi G."/>
            <person name="Li C."/>
            <person name="Du R."/>
            <person name="Wang X."/>
            <person name="Sun T."/>
            <person name="Guo L."/>
            <person name="Liang H."/>
            <person name="Lu P."/>
            <person name="Wu Y."/>
            <person name="Zhang Z."/>
            <person name="Ro D.K."/>
            <person name="Shang Y."/>
            <person name="Huang S."/>
            <person name="Yan J."/>
        </authorList>
    </citation>
    <scope>NUCLEOTIDE SEQUENCE [LARGE SCALE GENOMIC DNA]</scope>
    <source>
        <strain evidence="8">Ta-2019</strain>
    </source>
</reference>
<keyword evidence="5" id="KW-0408">Iron</keyword>
<dbReference type="InterPro" id="IPR002401">
    <property type="entry name" value="Cyt_P450_E_grp-I"/>
</dbReference>
<keyword evidence="9" id="KW-1185">Reference proteome</keyword>
<accession>A0AA38G3S1</accession>
<dbReference type="GO" id="GO:0020037">
    <property type="term" value="F:heme binding"/>
    <property type="evidence" value="ECO:0007669"/>
    <property type="project" value="InterPro"/>
</dbReference>
<name>A0AA38G3S1_TAXCH</name>
<evidence type="ECO:0000256" key="1">
    <source>
        <dbReference type="ARBA" id="ARBA00001971"/>
    </source>
</evidence>
<feature type="non-terminal residue" evidence="8">
    <location>
        <position position="1"/>
    </location>
</feature>
<dbReference type="PRINTS" id="PR00463">
    <property type="entry name" value="EP450I"/>
</dbReference>
<keyword evidence="7" id="KW-0876">Taxol biosynthesis</keyword>
<comment type="cofactor">
    <cofactor evidence="1">
        <name>heme</name>
        <dbReference type="ChEBI" id="CHEBI:30413"/>
    </cofactor>
</comment>
<keyword evidence="4" id="KW-0560">Oxidoreductase</keyword>
<dbReference type="GO" id="GO:0016705">
    <property type="term" value="F:oxidoreductase activity, acting on paired donors, with incorporation or reduction of molecular oxygen"/>
    <property type="evidence" value="ECO:0007669"/>
    <property type="project" value="InterPro"/>
</dbReference>
<dbReference type="Gene3D" id="1.10.630.10">
    <property type="entry name" value="Cytochrome P450"/>
    <property type="match status" value="1"/>
</dbReference>
<dbReference type="InterPro" id="IPR036396">
    <property type="entry name" value="Cyt_P450_sf"/>
</dbReference>
<evidence type="ECO:0000313" key="8">
    <source>
        <dbReference type="EMBL" id="KAH9315956.1"/>
    </source>
</evidence>
<gene>
    <name evidence="8" type="ORF">KI387_024583</name>
</gene>
<sequence length="137" mass="15860">MKDLVDKLEAEMKENNGVVRPLHLVKIMSINFMVVLCFGPDCQDENFVNELEELIAEGDREGGEGKKRLSEEEIVFNLFEIFILSMDRMSTAVEWALAYMIRHPDVQRKVHEETREAVSGDNTECVVDLEKLPFWQL</sequence>
<dbReference type="GO" id="GO:0004497">
    <property type="term" value="F:monooxygenase activity"/>
    <property type="evidence" value="ECO:0007669"/>
    <property type="project" value="UniProtKB-KW"/>
</dbReference>
<protein>
    <recommendedName>
        <fullName evidence="10">Cytochrome P450</fullName>
    </recommendedName>
</protein>
<dbReference type="GO" id="GO:0042617">
    <property type="term" value="P:paclitaxel biosynthetic process"/>
    <property type="evidence" value="ECO:0007669"/>
    <property type="project" value="UniProtKB-KW"/>
</dbReference>
<evidence type="ECO:0000313" key="9">
    <source>
        <dbReference type="Proteomes" id="UP000824469"/>
    </source>
</evidence>
<dbReference type="Pfam" id="PF00067">
    <property type="entry name" value="p450"/>
    <property type="match status" value="1"/>
</dbReference>
<dbReference type="InterPro" id="IPR001128">
    <property type="entry name" value="Cyt_P450"/>
</dbReference>
<keyword evidence="6" id="KW-0503">Monooxygenase</keyword>
<dbReference type="EMBL" id="JAHRHJ020000005">
    <property type="protein sequence ID" value="KAH9315956.1"/>
    <property type="molecule type" value="Genomic_DNA"/>
</dbReference>
<evidence type="ECO:0000256" key="6">
    <source>
        <dbReference type="ARBA" id="ARBA00023033"/>
    </source>
</evidence>
<evidence type="ECO:0000256" key="3">
    <source>
        <dbReference type="ARBA" id="ARBA00022723"/>
    </source>
</evidence>
<proteinExistence type="predicted"/>
<dbReference type="SUPFAM" id="SSF48264">
    <property type="entry name" value="Cytochrome P450"/>
    <property type="match status" value="1"/>
</dbReference>
<evidence type="ECO:0000256" key="4">
    <source>
        <dbReference type="ARBA" id="ARBA00023002"/>
    </source>
</evidence>
<organism evidence="8 9">
    <name type="scientific">Taxus chinensis</name>
    <name type="common">Chinese yew</name>
    <name type="synonym">Taxus wallichiana var. chinensis</name>
    <dbReference type="NCBI Taxonomy" id="29808"/>
    <lineage>
        <taxon>Eukaryota</taxon>
        <taxon>Viridiplantae</taxon>
        <taxon>Streptophyta</taxon>
        <taxon>Embryophyta</taxon>
        <taxon>Tracheophyta</taxon>
        <taxon>Spermatophyta</taxon>
        <taxon>Pinopsida</taxon>
        <taxon>Pinidae</taxon>
        <taxon>Conifers II</taxon>
        <taxon>Cupressales</taxon>
        <taxon>Taxaceae</taxon>
        <taxon>Taxus</taxon>
    </lineage>
</organism>
<evidence type="ECO:0000256" key="7">
    <source>
        <dbReference type="ARBA" id="ARBA00023059"/>
    </source>
</evidence>
<dbReference type="AlphaFoldDB" id="A0AA38G3S1"/>
<dbReference type="GO" id="GO:0005506">
    <property type="term" value="F:iron ion binding"/>
    <property type="evidence" value="ECO:0007669"/>
    <property type="project" value="InterPro"/>
</dbReference>
<evidence type="ECO:0008006" key="10">
    <source>
        <dbReference type="Google" id="ProtNLM"/>
    </source>
</evidence>
<comment type="pathway">
    <text evidence="2">Alkaloid biosynthesis; taxol biosynthesis.</text>
</comment>
<keyword evidence="3" id="KW-0479">Metal-binding</keyword>
<dbReference type="Proteomes" id="UP000824469">
    <property type="component" value="Unassembled WGS sequence"/>
</dbReference>
<dbReference type="PANTHER" id="PTHR24303">
    <property type="entry name" value="HEME-BINDING MONOOXYGENASE FAMILY"/>
    <property type="match status" value="1"/>
</dbReference>
<evidence type="ECO:0000256" key="5">
    <source>
        <dbReference type="ARBA" id="ARBA00023004"/>
    </source>
</evidence>
<evidence type="ECO:0000256" key="2">
    <source>
        <dbReference type="ARBA" id="ARBA00005122"/>
    </source>
</evidence>
<comment type="caution">
    <text evidence="8">The sequence shown here is derived from an EMBL/GenBank/DDBJ whole genome shotgun (WGS) entry which is preliminary data.</text>
</comment>
<dbReference type="PANTHER" id="PTHR24303:SF31">
    <property type="entry name" value="CYTOCHROME P450 307A1-RELATED"/>
    <property type="match status" value="1"/>
</dbReference>